<evidence type="ECO:0000256" key="3">
    <source>
        <dbReference type="ARBA" id="ARBA00022840"/>
    </source>
</evidence>
<accession>A0A9D2EFP7</accession>
<evidence type="ECO:0000313" key="6">
    <source>
        <dbReference type="Proteomes" id="UP000824037"/>
    </source>
</evidence>
<keyword evidence="1" id="KW-0547">Nucleotide-binding</keyword>
<sequence>GDRVGVRLHGEPLQRARTGELPSEGVVRGAVQVPASGQPLIFGPDHPVTGGYPVIGVLTDDAADAAGQLRPGAQLRFRRRGHPRAER</sequence>
<evidence type="ECO:0000256" key="1">
    <source>
        <dbReference type="ARBA" id="ARBA00022741"/>
    </source>
</evidence>
<comment type="caution">
    <text evidence="5">The sequence shown here is derived from an EMBL/GenBank/DDBJ whole genome shotgun (WGS) entry which is preliminary data.</text>
</comment>
<proteinExistence type="predicted"/>
<dbReference type="SUPFAM" id="SSF50891">
    <property type="entry name" value="Cyclophilin-like"/>
    <property type="match status" value="1"/>
</dbReference>
<dbReference type="AlphaFoldDB" id="A0A9D2EFP7"/>
<name>A0A9D2EFP7_9MICO</name>
<dbReference type="Proteomes" id="UP000824037">
    <property type="component" value="Unassembled WGS sequence"/>
</dbReference>
<dbReference type="InterPro" id="IPR003778">
    <property type="entry name" value="CT_A_B"/>
</dbReference>
<keyword evidence="3" id="KW-0067">ATP-binding</keyword>
<keyword evidence="2 5" id="KW-0378">Hydrolase</keyword>
<gene>
    <name evidence="5" type="ORF">H9815_11855</name>
</gene>
<feature type="domain" description="Carboxyltransferase" evidence="4">
    <location>
        <begin position="2"/>
        <end position="78"/>
    </location>
</feature>
<reference evidence="5" key="1">
    <citation type="journal article" date="2021" name="PeerJ">
        <title>Extensive microbial diversity within the chicken gut microbiome revealed by metagenomics and culture.</title>
        <authorList>
            <person name="Gilroy R."/>
            <person name="Ravi A."/>
            <person name="Getino M."/>
            <person name="Pursley I."/>
            <person name="Horton D.L."/>
            <person name="Alikhan N.F."/>
            <person name="Baker D."/>
            <person name="Gharbi K."/>
            <person name="Hall N."/>
            <person name="Watson M."/>
            <person name="Adriaenssens E.M."/>
            <person name="Foster-Nyarko E."/>
            <person name="Jarju S."/>
            <person name="Secka A."/>
            <person name="Antonio M."/>
            <person name="Oren A."/>
            <person name="Chaudhuri R.R."/>
            <person name="La Ragione R."/>
            <person name="Hildebrand F."/>
            <person name="Pallen M.J."/>
        </authorList>
    </citation>
    <scope>NUCLEOTIDE SEQUENCE</scope>
    <source>
        <strain evidence="5">ChiGjej4B4-7305</strain>
    </source>
</reference>
<dbReference type="Pfam" id="PF02626">
    <property type="entry name" value="CT_A_B"/>
    <property type="match status" value="1"/>
</dbReference>
<dbReference type="GO" id="GO:0005524">
    <property type="term" value="F:ATP binding"/>
    <property type="evidence" value="ECO:0007669"/>
    <property type="project" value="UniProtKB-KW"/>
</dbReference>
<feature type="non-terminal residue" evidence="5">
    <location>
        <position position="1"/>
    </location>
</feature>
<dbReference type="PANTHER" id="PTHR43309">
    <property type="entry name" value="5-OXOPROLINASE SUBUNIT C"/>
    <property type="match status" value="1"/>
</dbReference>
<dbReference type="GO" id="GO:0016787">
    <property type="term" value="F:hydrolase activity"/>
    <property type="evidence" value="ECO:0007669"/>
    <property type="project" value="UniProtKB-KW"/>
</dbReference>
<dbReference type="InterPro" id="IPR052708">
    <property type="entry name" value="PxpC"/>
</dbReference>
<dbReference type="PANTHER" id="PTHR43309:SF3">
    <property type="entry name" value="5-OXOPROLINASE SUBUNIT C"/>
    <property type="match status" value="1"/>
</dbReference>
<dbReference type="Gene3D" id="2.40.100.10">
    <property type="entry name" value="Cyclophilin-like"/>
    <property type="match status" value="1"/>
</dbReference>
<reference evidence="5" key="2">
    <citation type="submission" date="2021-04" db="EMBL/GenBank/DDBJ databases">
        <authorList>
            <person name="Gilroy R."/>
        </authorList>
    </citation>
    <scope>NUCLEOTIDE SEQUENCE</scope>
    <source>
        <strain evidence="5">ChiGjej4B4-7305</strain>
    </source>
</reference>
<protein>
    <submittedName>
        <fullName evidence="5">Allophanate hydrolase</fullName>
    </submittedName>
</protein>
<evidence type="ECO:0000259" key="4">
    <source>
        <dbReference type="Pfam" id="PF02626"/>
    </source>
</evidence>
<dbReference type="InterPro" id="IPR029000">
    <property type="entry name" value="Cyclophilin-like_dom_sf"/>
</dbReference>
<dbReference type="EMBL" id="DXBY01000204">
    <property type="protein sequence ID" value="HIZ36465.1"/>
    <property type="molecule type" value="Genomic_DNA"/>
</dbReference>
<evidence type="ECO:0000313" key="5">
    <source>
        <dbReference type="EMBL" id="HIZ36465.1"/>
    </source>
</evidence>
<evidence type="ECO:0000256" key="2">
    <source>
        <dbReference type="ARBA" id="ARBA00022801"/>
    </source>
</evidence>
<organism evidence="5 6">
    <name type="scientific">Candidatus Ruania gallistercoris</name>
    <dbReference type="NCBI Taxonomy" id="2838746"/>
    <lineage>
        <taxon>Bacteria</taxon>
        <taxon>Bacillati</taxon>
        <taxon>Actinomycetota</taxon>
        <taxon>Actinomycetes</taxon>
        <taxon>Micrococcales</taxon>
        <taxon>Ruaniaceae</taxon>
        <taxon>Ruania</taxon>
    </lineage>
</organism>